<dbReference type="InterPro" id="IPR001647">
    <property type="entry name" value="HTH_TetR"/>
</dbReference>
<evidence type="ECO:0000313" key="6">
    <source>
        <dbReference type="EMBL" id="GIG18865.1"/>
    </source>
</evidence>
<proteinExistence type="predicted"/>
<dbReference type="InterPro" id="IPR009057">
    <property type="entry name" value="Homeodomain-like_sf"/>
</dbReference>
<dbReference type="Pfam" id="PF00440">
    <property type="entry name" value="TetR_N"/>
    <property type="match status" value="1"/>
</dbReference>
<keyword evidence="3" id="KW-0804">Transcription</keyword>
<keyword evidence="2 4" id="KW-0238">DNA-binding</keyword>
<dbReference type="Gene3D" id="1.10.357.10">
    <property type="entry name" value="Tetracycline Repressor, domain 2"/>
    <property type="match status" value="1"/>
</dbReference>
<dbReference type="SUPFAM" id="SSF48498">
    <property type="entry name" value="Tetracyclin repressor-like, C-terminal domain"/>
    <property type="match status" value="1"/>
</dbReference>
<keyword evidence="7" id="KW-1185">Reference proteome</keyword>
<dbReference type="InterPro" id="IPR050109">
    <property type="entry name" value="HTH-type_TetR-like_transc_reg"/>
</dbReference>
<keyword evidence="1" id="KW-0805">Transcription regulation</keyword>
<dbReference type="InterPro" id="IPR049445">
    <property type="entry name" value="TetR_SbtR-like_C"/>
</dbReference>
<feature type="domain" description="HTH tetR-type" evidence="5">
    <location>
        <begin position="15"/>
        <end position="74"/>
    </location>
</feature>
<dbReference type="PANTHER" id="PTHR30055">
    <property type="entry name" value="HTH-TYPE TRANSCRIPTIONAL REGULATOR RUTR"/>
    <property type="match status" value="1"/>
</dbReference>
<name>A0A8J3LQD0_9ACTN</name>
<dbReference type="PROSITE" id="PS50977">
    <property type="entry name" value="HTH_TETR_2"/>
    <property type="match status" value="1"/>
</dbReference>
<protein>
    <submittedName>
        <fullName evidence="6">TetR family transcriptional regulator</fullName>
    </submittedName>
</protein>
<evidence type="ECO:0000313" key="7">
    <source>
        <dbReference type="Proteomes" id="UP000660339"/>
    </source>
</evidence>
<evidence type="ECO:0000256" key="2">
    <source>
        <dbReference type="ARBA" id="ARBA00023125"/>
    </source>
</evidence>
<reference evidence="6" key="1">
    <citation type="submission" date="2021-01" db="EMBL/GenBank/DDBJ databases">
        <title>Whole genome shotgun sequence of Catellatospora methionotrophica NBRC 14553.</title>
        <authorList>
            <person name="Komaki H."/>
            <person name="Tamura T."/>
        </authorList>
    </citation>
    <scope>NUCLEOTIDE SEQUENCE</scope>
    <source>
        <strain evidence="6">NBRC 14553</strain>
    </source>
</reference>
<feature type="DNA-binding region" description="H-T-H motif" evidence="4">
    <location>
        <begin position="37"/>
        <end position="56"/>
    </location>
</feature>
<evidence type="ECO:0000256" key="4">
    <source>
        <dbReference type="PROSITE-ProRule" id="PRU00335"/>
    </source>
</evidence>
<evidence type="ECO:0000259" key="5">
    <source>
        <dbReference type="PROSITE" id="PS50977"/>
    </source>
</evidence>
<dbReference type="GO" id="GO:0000976">
    <property type="term" value="F:transcription cis-regulatory region binding"/>
    <property type="evidence" value="ECO:0007669"/>
    <property type="project" value="TreeGrafter"/>
</dbReference>
<gene>
    <name evidence="6" type="ORF">Cme02nite_71970</name>
</gene>
<evidence type="ECO:0000256" key="1">
    <source>
        <dbReference type="ARBA" id="ARBA00023015"/>
    </source>
</evidence>
<comment type="caution">
    <text evidence="6">The sequence shown here is derived from an EMBL/GenBank/DDBJ whole genome shotgun (WGS) entry which is preliminary data.</text>
</comment>
<dbReference type="Proteomes" id="UP000660339">
    <property type="component" value="Unassembled WGS sequence"/>
</dbReference>
<dbReference type="PRINTS" id="PR00455">
    <property type="entry name" value="HTHTETR"/>
</dbReference>
<dbReference type="EMBL" id="BONJ01000045">
    <property type="protein sequence ID" value="GIG18865.1"/>
    <property type="molecule type" value="Genomic_DNA"/>
</dbReference>
<dbReference type="AlphaFoldDB" id="A0A8J3LQD0"/>
<dbReference type="GO" id="GO:0003700">
    <property type="term" value="F:DNA-binding transcription factor activity"/>
    <property type="evidence" value="ECO:0007669"/>
    <property type="project" value="TreeGrafter"/>
</dbReference>
<organism evidence="6 7">
    <name type="scientific">Catellatospora methionotrophica</name>
    <dbReference type="NCBI Taxonomy" id="121620"/>
    <lineage>
        <taxon>Bacteria</taxon>
        <taxon>Bacillati</taxon>
        <taxon>Actinomycetota</taxon>
        <taxon>Actinomycetes</taxon>
        <taxon>Micromonosporales</taxon>
        <taxon>Micromonosporaceae</taxon>
        <taxon>Catellatospora</taxon>
    </lineage>
</organism>
<sequence>MLDGMAPTALRADAERNRRRLVDAALAVFSERGLDAPLDDIARRAGLGNATLYRHFPVRRDLIAAVYAETLDEIVATAERATAQSDAWTAFRDHLVYLCGVQSRCRATSDLLTAAVAGVPGLDALHERAYQGLQVLIERAQVAGELRADFRHEDVVLILMSNAGLIERTAEAAPDAWRRLLAYTLDGLRAPGRTPAPPSPGVARVVDAMRERGRRFSGEPAQGHHAS</sequence>
<accession>A0A8J3LQD0</accession>
<dbReference type="SUPFAM" id="SSF46689">
    <property type="entry name" value="Homeodomain-like"/>
    <property type="match status" value="1"/>
</dbReference>
<dbReference type="InterPro" id="IPR036271">
    <property type="entry name" value="Tet_transcr_reg_TetR-rel_C_sf"/>
</dbReference>
<dbReference type="PANTHER" id="PTHR30055:SF234">
    <property type="entry name" value="HTH-TYPE TRANSCRIPTIONAL REGULATOR BETI"/>
    <property type="match status" value="1"/>
</dbReference>
<evidence type="ECO:0000256" key="3">
    <source>
        <dbReference type="ARBA" id="ARBA00023163"/>
    </source>
</evidence>
<dbReference type="Pfam" id="PF21597">
    <property type="entry name" value="TetR_C_43"/>
    <property type="match status" value="1"/>
</dbReference>